<proteinExistence type="predicted"/>
<dbReference type="PANTHER" id="PTHR31099">
    <property type="entry name" value="OS06G0165300 PROTEIN"/>
    <property type="match status" value="1"/>
</dbReference>
<name>A0AAV0ZS17_VICFA</name>
<protein>
    <recommendedName>
        <fullName evidence="1">Transposase (putative) gypsy type domain-containing protein</fullName>
    </recommendedName>
</protein>
<dbReference type="Pfam" id="PF04195">
    <property type="entry name" value="Transposase_28"/>
    <property type="match status" value="1"/>
</dbReference>
<organism evidence="2 3">
    <name type="scientific">Vicia faba</name>
    <name type="common">Broad bean</name>
    <name type="synonym">Faba vulgaris</name>
    <dbReference type="NCBI Taxonomy" id="3906"/>
    <lineage>
        <taxon>Eukaryota</taxon>
        <taxon>Viridiplantae</taxon>
        <taxon>Streptophyta</taxon>
        <taxon>Embryophyta</taxon>
        <taxon>Tracheophyta</taxon>
        <taxon>Spermatophyta</taxon>
        <taxon>Magnoliopsida</taxon>
        <taxon>eudicotyledons</taxon>
        <taxon>Gunneridae</taxon>
        <taxon>Pentapetalae</taxon>
        <taxon>rosids</taxon>
        <taxon>fabids</taxon>
        <taxon>Fabales</taxon>
        <taxon>Fabaceae</taxon>
        <taxon>Papilionoideae</taxon>
        <taxon>50 kb inversion clade</taxon>
        <taxon>NPAAA clade</taxon>
        <taxon>Hologalegina</taxon>
        <taxon>IRL clade</taxon>
        <taxon>Fabeae</taxon>
        <taxon>Vicia</taxon>
    </lineage>
</organism>
<evidence type="ECO:0000313" key="2">
    <source>
        <dbReference type="EMBL" id="CAI8601241.1"/>
    </source>
</evidence>
<gene>
    <name evidence="2" type="ORF">VFH_II262800</name>
</gene>
<evidence type="ECO:0000259" key="1">
    <source>
        <dbReference type="Pfam" id="PF04195"/>
    </source>
</evidence>
<dbReference type="EMBL" id="OX451737">
    <property type="protein sequence ID" value="CAI8601241.1"/>
    <property type="molecule type" value="Genomic_DNA"/>
</dbReference>
<dbReference type="InterPro" id="IPR007321">
    <property type="entry name" value="Transposase_28"/>
</dbReference>
<dbReference type="PANTHER" id="PTHR31099:SF49">
    <property type="entry name" value="MYOSIN HEAVY CHAIN-LIKE PROTEIN"/>
    <property type="match status" value="1"/>
</dbReference>
<keyword evidence="3" id="KW-1185">Reference proteome</keyword>
<evidence type="ECO:0000313" key="3">
    <source>
        <dbReference type="Proteomes" id="UP001157006"/>
    </source>
</evidence>
<feature type="domain" description="Transposase (putative) gypsy type" evidence="1">
    <location>
        <begin position="102"/>
        <end position="159"/>
    </location>
</feature>
<dbReference type="Proteomes" id="UP001157006">
    <property type="component" value="Chromosome 2"/>
</dbReference>
<dbReference type="AlphaFoldDB" id="A0AAV0ZS17"/>
<reference evidence="2 3" key="1">
    <citation type="submission" date="2023-01" db="EMBL/GenBank/DDBJ databases">
        <authorList>
            <person name="Kreplak J."/>
        </authorList>
    </citation>
    <scope>NUCLEOTIDE SEQUENCE [LARGE SCALE GENOMIC DNA]</scope>
</reference>
<accession>A0AAV0ZS17</accession>
<sequence length="394" mass="44965">MADTPESSENMETEGTSTAEENINLVDVIDDLELYWVGAEPQGMALIYNHTRRKAYTVVEYGAGQEGFQRNFKILRPAQDARICSEYIEDAFPMYEVVLKDLGLRLPFNDFQMGVFSHLSLAPSQLHPNAIAFIRAFKLTCRFLRIEATISLFFRVFHLQWQSRVEKHSWVSLKQSKRLFGMYMDSVRDFKDKCYILQPSTQTTLDSLFDPATIMDEDGDSCLDTEGNPEIGRISKFPIHWCSGHYDHGSGHYHTSSSGMSVEDEEAYGVLNHFVDGFFHAKWVTQEGRNILDEDDDPMFEARSINTKALVEYQSYGQAVDLLGFFAYFYYCLPSFVSSTKLTRTHFLCFCRSHGGAPREIAEADYGEKEPQEIGETSSSYAHGFILRADQGRI</sequence>